<keyword evidence="6 7" id="KW-0961">Cell wall biogenesis/degradation</keyword>
<sequence length="359" mass="40245">MPKLLSKVLFLLVLAVVVLIVLAYSQMQRYLATPLNIPQGGVEYTLARGGSLNALAYSLSNKGLLTSPRWLIAYSRLSKRGQVIKAGDYWLDEGLTPLILLDKLEQGDVRYYQVTLVPGWTLGQVLTALRSQPKLKQTIASDALTIKASDLGIEVPYERLEGLFFPDTYRFHSDTSDVELLRQSYTQLQTFLAAEWEKRADKLPYKTPYEALIMASLVEKETGVAFERPEIAGVFVRRLNQRMRLQTDPTIIYGLGASFDGNLRSRHLKDASNLYNTYRHSGLTPTPIALAGAEAIVAALHPKAGSSLYFVAKGDGSHYFSDTLEEHQKAVRKYQIEQRRKNYRSAPKKNNTGDKLVSD</sequence>
<keyword evidence="4 7" id="KW-0472">Membrane</keyword>
<evidence type="ECO:0000313" key="10">
    <source>
        <dbReference type="Proteomes" id="UP000193450"/>
    </source>
</evidence>
<protein>
    <recommendedName>
        <fullName evidence="7">Endolytic murein transglycosylase</fullName>
        <ecNumber evidence="7">4.2.2.29</ecNumber>
    </recommendedName>
    <alternativeName>
        <fullName evidence="7">Peptidoglycan lytic transglycosylase</fullName>
    </alternativeName>
    <alternativeName>
        <fullName evidence="7">Peptidoglycan polymerization terminase</fullName>
    </alternativeName>
</protein>
<comment type="similarity">
    <text evidence="7">Belongs to the transglycosylase MltG family.</text>
</comment>
<evidence type="ECO:0000256" key="5">
    <source>
        <dbReference type="ARBA" id="ARBA00023239"/>
    </source>
</evidence>
<feature type="region of interest" description="Disordered" evidence="8">
    <location>
        <begin position="337"/>
        <end position="359"/>
    </location>
</feature>
<dbReference type="STRING" id="716816.BST96_16345"/>
<dbReference type="PANTHER" id="PTHR30518:SF2">
    <property type="entry name" value="ENDOLYTIC MUREIN TRANSGLYCOSYLASE"/>
    <property type="match status" value="1"/>
</dbReference>
<dbReference type="EC" id="4.2.2.29" evidence="7"/>
<dbReference type="InterPro" id="IPR003770">
    <property type="entry name" value="MLTG-like"/>
</dbReference>
<dbReference type="RefSeq" id="WP_085759720.1">
    <property type="nucleotide sequence ID" value="NZ_CP019343.1"/>
</dbReference>
<dbReference type="EMBL" id="CP019343">
    <property type="protein sequence ID" value="ARN75539.1"/>
    <property type="molecule type" value="Genomic_DNA"/>
</dbReference>
<dbReference type="GO" id="GO:0005886">
    <property type="term" value="C:plasma membrane"/>
    <property type="evidence" value="ECO:0007669"/>
    <property type="project" value="UniProtKB-UniRule"/>
</dbReference>
<dbReference type="Pfam" id="PF02618">
    <property type="entry name" value="YceG"/>
    <property type="match status" value="1"/>
</dbReference>
<dbReference type="PANTHER" id="PTHR30518">
    <property type="entry name" value="ENDOLYTIC MUREIN TRANSGLYCOSYLASE"/>
    <property type="match status" value="1"/>
</dbReference>
<organism evidence="9 10">
    <name type="scientific">Oceanicoccus sagamiensis</name>
    <dbReference type="NCBI Taxonomy" id="716816"/>
    <lineage>
        <taxon>Bacteria</taxon>
        <taxon>Pseudomonadati</taxon>
        <taxon>Pseudomonadota</taxon>
        <taxon>Gammaproteobacteria</taxon>
        <taxon>Cellvibrionales</taxon>
        <taxon>Spongiibacteraceae</taxon>
        <taxon>Oceanicoccus</taxon>
    </lineage>
</organism>
<dbReference type="GO" id="GO:0008932">
    <property type="term" value="F:lytic endotransglycosylase activity"/>
    <property type="evidence" value="ECO:0007669"/>
    <property type="project" value="UniProtKB-UniRule"/>
</dbReference>
<dbReference type="HAMAP" id="MF_02065">
    <property type="entry name" value="MltG"/>
    <property type="match status" value="1"/>
</dbReference>
<evidence type="ECO:0000256" key="4">
    <source>
        <dbReference type="ARBA" id="ARBA00023136"/>
    </source>
</evidence>
<evidence type="ECO:0000256" key="1">
    <source>
        <dbReference type="ARBA" id="ARBA00022475"/>
    </source>
</evidence>
<evidence type="ECO:0000256" key="6">
    <source>
        <dbReference type="ARBA" id="ARBA00023316"/>
    </source>
</evidence>
<comment type="catalytic activity">
    <reaction evidence="7">
        <text>a peptidoglycan chain = a peptidoglycan chain with N-acetyl-1,6-anhydromuramyl-[peptide] at the reducing end + a peptidoglycan chain with N-acetylglucosamine at the non-reducing end.</text>
        <dbReference type="EC" id="4.2.2.29"/>
    </reaction>
</comment>
<dbReference type="KEGG" id="osg:BST96_16345"/>
<dbReference type="GO" id="GO:0071555">
    <property type="term" value="P:cell wall organization"/>
    <property type="evidence" value="ECO:0007669"/>
    <property type="project" value="UniProtKB-KW"/>
</dbReference>
<dbReference type="AlphaFoldDB" id="A0A1X9NJ80"/>
<name>A0A1X9NJ80_9GAMM</name>
<keyword evidence="3 7" id="KW-1133">Transmembrane helix</keyword>
<dbReference type="GO" id="GO:0009252">
    <property type="term" value="P:peptidoglycan biosynthetic process"/>
    <property type="evidence" value="ECO:0007669"/>
    <property type="project" value="UniProtKB-UniRule"/>
</dbReference>
<evidence type="ECO:0000256" key="3">
    <source>
        <dbReference type="ARBA" id="ARBA00022989"/>
    </source>
</evidence>
<dbReference type="Proteomes" id="UP000193450">
    <property type="component" value="Chromosome"/>
</dbReference>
<keyword evidence="5 7" id="KW-0456">Lyase</keyword>
<feature type="site" description="Important for catalytic activity" evidence="7">
    <location>
        <position position="221"/>
    </location>
</feature>
<keyword evidence="1 7" id="KW-1003">Cell membrane</keyword>
<dbReference type="FunFam" id="3.30.160.60:FF:000242">
    <property type="entry name" value="Endolytic murein transglycosylase"/>
    <property type="match status" value="1"/>
</dbReference>
<evidence type="ECO:0000256" key="7">
    <source>
        <dbReference type="HAMAP-Rule" id="MF_02065"/>
    </source>
</evidence>
<keyword evidence="10" id="KW-1185">Reference proteome</keyword>
<reference evidence="9 10" key="1">
    <citation type="submission" date="2016-11" db="EMBL/GenBank/DDBJ databases">
        <title>Trade-off between light-utilization and light-protection in marine flavobacteria.</title>
        <authorList>
            <person name="Kumagai Y."/>
        </authorList>
    </citation>
    <scope>NUCLEOTIDE SEQUENCE [LARGE SCALE GENOMIC DNA]</scope>
    <source>
        <strain evidence="9 10">NBRC 107125</strain>
    </source>
</reference>
<dbReference type="NCBIfam" id="TIGR00247">
    <property type="entry name" value="endolytic transglycosylase MltG"/>
    <property type="match status" value="1"/>
</dbReference>
<dbReference type="OrthoDB" id="9814591at2"/>
<evidence type="ECO:0000256" key="2">
    <source>
        <dbReference type="ARBA" id="ARBA00022692"/>
    </source>
</evidence>
<keyword evidence="7" id="KW-0997">Cell inner membrane</keyword>
<keyword evidence="2 7" id="KW-0812">Transmembrane</keyword>
<gene>
    <name evidence="7" type="primary">mltG</name>
    <name evidence="9" type="ORF">BST96_16345</name>
</gene>
<dbReference type="Gene3D" id="3.30.1490.480">
    <property type="entry name" value="Endolytic murein transglycosylase"/>
    <property type="match status" value="1"/>
</dbReference>
<proteinExistence type="inferred from homology"/>
<accession>A0A1X9NJ80</accession>
<dbReference type="Gene3D" id="3.30.160.60">
    <property type="entry name" value="Classic Zinc Finger"/>
    <property type="match status" value="1"/>
</dbReference>
<comment type="function">
    <text evidence="7">Functions as a peptidoglycan terminase that cleaves nascent peptidoglycan strands endolytically to terminate their elongation.</text>
</comment>
<evidence type="ECO:0000313" key="9">
    <source>
        <dbReference type="EMBL" id="ARN75539.1"/>
    </source>
</evidence>
<evidence type="ECO:0000256" key="8">
    <source>
        <dbReference type="SAM" id="MobiDB-lite"/>
    </source>
</evidence>
<dbReference type="CDD" id="cd08010">
    <property type="entry name" value="MltG_like"/>
    <property type="match status" value="1"/>
</dbReference>